<reference evidence="1" key="2">
    <citation type="submission" date="2021-06" db="EMBL/GenBank/DDBJ databases">
        <authorList>
            <person name="Rogers T.H."/>
            <person name="Ramsay J.P."/>
            <person name="Wang P."/>
            <person name="Terpolilli J."/>
        </authorList>
    </citation>
    <scope>NUCLEOTIDE SEQUENCE</scope>
    <source>
        <strain evidence="1">WSM5005</strain>
        <plasmid evidence="1">pl3WSM5005</plasmid>
    </source>
</reference>
<reference evidence="1" key="1">
    <citation type="submission" date="2016-09" db="EMBL/GenBank/DDBJ databases">
        <title>The Complete Genome of Burkholderia sprentiae wsm5005.</title>
        <authorList>
            <person name="De Meyer S."/>
            <person name="Wang P."/>
            <person name="Terpolilli J."/>
        </authorList>
    </citation>
    <scope>NUCLEOTIDE SEQUENCE</scope>
    <source>
        <strain evidence="1">WSM5005</strain>
        <plasmid evidence="1">pl3WSM5005</plasmid>
    </source>
</reference>
<gene>
    <name evidence="1" type="primary">pilV</name>
    <name evidence="1" type="ORF">BJG93_34510</name>
</gene>
<name>A0ACA8AWW4_9BURK</name>
<proteinExistence type="predicted"/>
<geneLocation type="plasmid" evidence="1 2">
    <name>pl3WSM5005</name>
</geneLocation>
<keyword evidence="1" id="KW-0614">Plasmid</keyword>
<evidence type="ECO:0000313" key="1">
    <source>
        <dbReference type="EMBL" id="APA90231.2"/>
    </source>
</evidence>
<dbReference type="Proteomes" id="UP000179860">
    <property type="component" value="Plasmid pl3WSM5005"/>
</dbReference>
<evidence type="ECO:0000313" key="2">
    <source>
        <dbReference type="Proteomes" id="UP000179860"/>
    </source>
</evidence>
<dbReference type="EMBL" id="CP017564">
    <property type="protein sequence ID" value="APA90231.2"/>
    <property type="molecule type" value="Genomic_DNA"/>
</dbReference>
<accession>A0ACA8AWW4</accession>
<keyword evidence="2" id="KW-1185">Reference proteome</keyword>
<protein>
    <submittedName>
        <fullName evidence="1">Shufflon system plasmid conjugative transfer pilus tip adhesin PilV</fullName>
    </submittedName>
</protein>
<organism evidence="1 2">
    <name type="scientific">Paraburkholderia sprentiae WSM5005</name>
    <dbReference type="NCBI Taxonomy" id="754502"/>
    <lineage>
        <taxon>Bacteria</taxon>
        <taxon>Pseudomonadati</taxon>
        <taxon>Pseudomonadota</taxon>
        <taxon>Betaproteobacteria</taxon>
        <taxon>Burkholderiales</taxon>
        <taxon>Burkholderiaceae</taxon>
        <taxon>Paraburkholderia</taxon>
    </lineage>
</organism>
<sequence length="509" mass="52199">MDHGGEKMILNRHMTRRQRGVISIEAAVVSALIGITLASIGGWVKYDGDFKNDRAAADSMALVLRGAQSWFNANTATIAAAANPSVNYAYNQWATSIPGNASGNFSPTNIYGQTYTMRVYKEPSGQLDMMVLTLGGATIPDGSLTRISKMLGGAGGYVSNAAPGVVQNAAAGWSMPVGNIGGSPGVGHLAAAAFFANAAQANDYLYRHQVGGHPELNQMSTTLDMNQNNIANAALVAASGVAVTSAAGGNATVSLNNSQLLDNNGNLYVRSNGTVNVQNVAGSAWAPMTTGAQTVVGDQTVFGNRVATGSDQVNGNQVVGGSQQVNGNSTVLASQQINGNSQVNGQITTYGSVNLMTNGASVYNPNTMYVSAGQNLYLNPFGGNRVIVGGGGGNGQLETTGRMFVDEYLQPGVASAGAACDTPGLVGRDGNGSLFCNGGRWQSASAVPSGTTCGGVTIRGSDAHPNDPASTEIPCMGVAFWQNGVCPSGFYYAAVFAASALWHYTCVKS</sequence>